<name>A0ABT4D4M3_9CLOT</name>
<keyword evidence="4" id="KW-1185">Reference proteome</keyword>
<gene>
    <name evidence="3" type="ORF">OW729_01280</name>
</gene>
<comment type="caution">
    <text evidence="3">The sequence shown here is derived from an EMBL/GenBank/DDBJ whole genome shotgun (WGS) entry which is preliminary data.</text>
</comment>
<dbReference type="SMART" id="SM00900">
    <property type="entry name" value="FMN_bind"/>
    <property type="match status" value="1"/>
</dbReference>
<evidence type="ECO:0000313" key="4">
    <source>
        <dbReference type="Proteomes" id="UP001144612"/>
    </source>
</evidence>
<evidence type="ECO:0000313" key="3">
    <source>
        <dbReference type="EMBL" id="MCY6957230.1"/>
    </source>
</evidence>
<reference evidence="3" key="1">
    <citation type="submission" date="2022-12" db="EMBL/GenBank/DDBJ databases">
        <title>Clostridium sp. nov., isolated from industrial wastewater.</title>
        <authorList>
            <person name="Jiayan W."/>
        </authorList>
    </citation>
    <scope>NUCLEOTIDE SEQUENCE</scope>
    <source>
        <strain evidence="3">ZC22-4</strain>
    </source>
</reference>
<keyword evidence="1" id="KW-0472">Membrane</keyword>
<evidence type="ECO:0000256" key="1">
    <source>
        <dbReference type="SAM" id="Phobius"/>
    </source>
</evidence>
<accession>A0ABT4D4M3</accession>
<proteinExistence type="predicted"/>
<feature type="domain" description="FMN-binding" evidence="2">
    <location>
        <begin position="53"/>
        <end position="126"/>
    </location>
</feature>
<keyword evidence="1" id="KW-1133">Transmembrane helix</keyword>
<sequence>MKRVIKILGIVFLTLCIVMSIAFFYIKSIKVPEIPVVNVDLKNVSDGSYTGEYFANPVKAVVKVQVKNNKIVNIIIMEHKNGMGKNAEKIIDKIISKQSLDVDSISGSTLSSNVIRKAVEVAINKY</sequence>
<keyword evidence="1" id="KW-0812">Transmembrane</keyword>
<dbReference type="Gene3D" id="3.90.1010.20">
    <property type="match status" value="1"/>
</dbReference>
<dbReference type="Pfam" id="PF04205">
    <property type="entry name" value="FMN_bind"/>
    <property type="match status" value="1"/>
</dbReference>
<protein>
    <submittedName>
        <fullName evidence="3">FMN-binding protein</fullName>
    </submittedName>
</protein>
<dbReference type="Proteomes" id="UP001144612">
    <property type="component" value="Unassembled WGS sequence"/>
</dbReference>
<evidence type="ECO:0000259" key="2">
    <source>
        <dbReference type="SMART" id="SM00900"/>
    </source>
</evidence>
<dbReference type="InterPro" id="IPR007329">
    <property type="entry name" value="FMN-bd"/>
</dbReference>
<organism evidence="3 4">
    <name type="scientific">Clostridium brassicae</name>
    <dbReference type="NCBI Taxonomy" id="2999072"/>
    <lineage>
        <taxon>Bacteria</taxon>
        <taxon>Bacillati</taxon>
        <taxon>Bacillota</taxon>
        <taxon>Clostridia</taxon>
        <taxon>Eubacteriales</taxon>
        <taxon>Clostridiaceae</taxon>
        <taxon>Clostridium</taxon>
    </lineage>
</organism>
<dbReference type="RefSeq" id="WP_268059585.1">
    <property type="nucleotide sequence ID" value="NZ_JAPQFJ010000001.1"/>
</dbReference>
<dbReference type="EMBL" id="JAPQFJ010000001">
    <property type="protein sequence ID" value="MCY6957230.1"/>
    <property type="molecule type" value="Genomic_DNA"/>
</dbReference>
<feature type="transmembrane region" description="Helical" evidence="1">
    <location>
        <begin position="7"/>
        <end position="26"/>
    </location>
</feature>